<comment type="catalytic activity">
    <reaction evidence="1">
        <text>Hydrolysis of (1-&gt;3)-beta-D-glucosidic linkages in (1-&gt;3)-beta-D-glucans.</text>
        <dbReference type="EC" id="3.2.1.39"/>
    </reaction>
</comment>
<keyword evidence="7" id="KW-0134">Cell wall</keyword>
<evidence type="ECO:0000256" key="9">
    <source>
        <dbReference type="ARBA" id="ARBA00022729"/>
    </source>
</evidence>
<evidence type="ECO:0000256" key="17">
    <source>
        <dbReference type="ARBA" id="ARBA00042373"/>
    </source>
</evidence>
<keyword evidence="21" id="KW-0812">Transmembrane</keyword>
<comment type="similarity">
    <text evidence="4 19">Belongs to the glycosyl hydrolase 17 family.</text>
</comment>
<evidence type="ECO:0000256" key="21">
    <source>
        <dbReference type="SAM" id="Phobius"/>
    </source>
</evidence>
<keyword evidence="21" id="KW-1133">Transmembrane helix</keyword>
<keyword evidence="11 21" id="KW-0472">Membrane</keyword>
<evidence type="ECO:0000256" key="2">
    <source>
        <dbReference type="ARBA" id="ARBA00004191"/>
    </source>
</evidence>
<evidence type="ECO:0000256" key="19">
    <source>
        <dbReference type="RuleBase" id="RU004335"/>
    </source>
</evidence>
<keyword evidence="6" id="KW-1003">Cell membrane</keyword>
<evidence type="ECO:0000313" key="23">
    <source>
        <dbReference type="Proteomes" id="UP001497453"/>
    </source>
</evidence>
<evidence type="ECO:0000256" key="15">
    <source>
        <dbReference type="ARBA" id="ARBA00023326"/>
    </source>
</evidence>
<evidence type="ECO:0000256" key="16">
    <source>
        <dbReference type="ARBA" id="ARBA00037649"/>
    </source>
</evidence>
<accession>A0ABP1EAH5</accession>
<evidence type="ECO:0000256" key="14">
    <source>
        <dbReference type="ARBA" id="ARBA00023316"/>
    </source>
</evidence>
<feature type="compositionally biased region" description="Polar residues" evidence="20">
    <location>
        <begin position="57"/>
        <end position="75"/>
    </location>
</feature>
<feature type="region of interest" description="Disordered" evidence="20">
    <location>
        <begin position="1"/>
        <end position="38"/>
    </location>
</feature>
<keyword evidence="15" id="KW-0624">Polysaccharide degradation</keyword>
<keyword evidence="10" id="KW-0378">Hydrolase</keyword>
<dbReference type="PANTHER" id="PTHR16631">
    <property type="entry name" value="GLUCAN 1,3-BETA-GLUCOSIDASE"/>
    <property type="match status" value="1"/>
</dbReference>
<evidence type="ECO:0000256" key="10">
    <source>
        <dbReference type="ARBA" id="ARBA00022801"/>
    </source>
</evidence>
<dbReference type="EC" id="3.2.1.39" evidence="5"/>
<evidence type="ECO:0000256" key="8">
    <source>
        <dbReference type="ARBA" id="ARBA00022525"/>
    </source>
</evidence>
<dbReference type="PANTHER" id="PTHR16631:SF17">
    <property type="entry name" value="GLUCAN ENDO-1,3-BETA-GLUCOSIDASE BTGC"/>
    <property type="match status" value="1"/>
</dbReference>
<dbReference type="InterPro" id="IPR050732">
    <property type="entry name" value="Beta-glucan_modifiers"/>
</dbReference>
<reference evidence="23" key="1">
    <citation type="submission" date="2024-04" db="EMBL/GenBank/DDBJ databases">
        <authorList>
            <person name="Shaw F."/>
            <person name="Minotto A."/>
        </authorList>
    </citation>
    <scope>NUCLEOTIDE SEQUENCE [LARGE SCALE GENOMIC DNA]</scope>
</reference>
<dbReference type="InterPro" id="IPR017853">
    <property type="entry name" value="GH"/>
</dbReference>
<keyword evidence="13" id="KW-0119">Carbohydrate metabolism</keyword>
<name>A0ABP1EAH5_9APHY</name>
<evidence type="ECO:0000256" key="18">
    <source>
        <dbReference type="ARBA" id="ARBA00043078"/>
    </source>
</evidence>
<evidence type="ECO:0000313" key="22">
    <source>
        <dbReference type="EMBL" id="CAL1717011.1"/>
    </source>
</evidence>
<dbReference type="InterPro" id="IPR000490">
    <property type="entry name" value="Glyco_hydro_17"/>
</dbReference>
<feature type="compositionally biased region" description="Low complexity" evidence="20">
    <location>
        <begin position="128"/>
        <end position="148"/>
    </location>
</feature>
<keyword evidence="8" id="KW-0964">Secreted</keyword>
<feature type="region of interest" description="Disordered" evidence="20">
    <location>
        <begin position="50"/>
        <end position="79"/>
    </location>
</feature>
<gene>
    <name evidence="22" type="ORF">GFSPODELE1_LOCUS11013</name>
</gene>
<evidence type="ECO:0000256" key="12">
    <source>
        <dbReference type="ARBA" id="ARBA00023180"/>
    </source>
</evidence>
<dbReference type="SUPFAM" id="SSF51445">
    <property type="entry name" value="(Trans)glycosidases"/>
    <property type="match status" value="1"/>
</dbReference>
<evidence type="ECO:0000256" key="3">
    <source>
        <dbReference type="ARBA" id="ARBA00004401"/>
    </source>
</evidence>
<evidence type="ECO:0000256" key="7">
    <source>
        <dbReference type="ARBA" id="ARBA00022512"/>
    </source>
</evidence>
<comment type="function">
    <text evidence="16">Glucanases play a role in cell expansion during growth, in cell-cell fusion during mating, and in spore release during sporulation. This enzyme may be involved in beta-glucan degradation. Active on laminarin and lichenan.</text>
</comment>
<evidence type="ECO:0000256" key="20">
    <source>
        <dbReference type="SAM" id="MobiDB-lite"/>
    </source>
</evidence>
<feature type="transmembrane region" description="Helical" evidence="21">
    <location>
        <begin position="102"/>
        <end position="125"/>
    </location>
</feature>
<comment type="subcellular location">
    <subcellularLocation>
        <location evidence="3">Cell membrane</location>
        <topology evidence="3">Single-pass type II membrane protein</topology>
    </subcellularLocation>
    <subcellularLocation>
        <location evidence="2">Secreted</location>
        <location evidence="2">Cell wall</location>
    </subcellularLocation>
</comment>
<dbReference type="Proteomes" id="UP001497453">
    <property type="component" value="Chromosome 9"/>
</dbReference>
<evidence type="ECO:0000256" key="13">
    <source>
        <dbReference type="ARBA" id="ARBA00023277"/>
    </source>
</evidence>
<feature type="region of interest" description="Disordered" evidence="20">
    <location>
        <begin position="128"/>
        <end position="159"/>
    </location>
</feature>
<keyword evidence="14" id="KW-0961">Cell wall biogenesis/degradation</keyword>
<protein>
    <recommendedName>
        <fullName evidence="5">glucan endo-1,3-beta-D-glucosidase</fullName>
        <ecNumber evidence="5">3.2.1.39</ecNumber>
    </recommendedName>
    <alternativeName>
        <fullName evidence="18">Endo-1,3-beta-glucanase btgC</fullName>
    </alternativeName>
    <alternativeName>
        <fullName evidence="17">Laminarinase btgC</fullName>
    </alternativeName>
</protein>
<proteinExistence type="inferred from homology"/>
<dbReference type="EMBL" id="OZ037952">
    <property type="protein sequence ID" value="CAL1717011.1"/>
    <property type="molecule type" value="Genomic_DNA"/>
</dbReference>
<keyword evidence="23" id="KW-1185">Reference proteome</keyword>
<evidence type="ECO:0000256" key="11">
    <source>
        <dbReference type="ARBA" id="ARBA00023136"/>
    </source>
</evidence>
<dbReference type="Gene3D" id="3.20.20.80">
    <property type="entry name" value="Glycosidases"/>
    <property type="match status" value="2"/>
</dbReference>
<evidence type="ECO:0000256" key="5">
    <source>
        <dbReference type="ARBA" id="ARBA00012780"/>
    </source>
</evidence>
<evidence type="ECO:0000256" key="1">
    <source>
        <dbReference type="ARBA" id="ARBA00000382"/>
    </source>
</evidence>
<keyword evidence="12" id="KW-0325">Glycoprotein</keyword>
<evidence type="ECO:0000256" key="6">
    <source>
        <dbReference type="ARBA" id="ARBA00022475"/>
    </source>
</evidence>
<organism evidence="22 23">
    <name type="scientific">Somion occarium</name>
    <dbReference type="NCBI Taxonomy" id="3059160"/>
    <lineage>
        <taxon>Eukaryota</taxon>
        <taxon>Fungi</taxon>
        <taxon>Dikarya</taxon>
        <taxon>Basidiomycota</taxon>
        <taxon>Agaricomycotina</taxon>
        <taxon>Agaricomycetes</taxon>
        <taxon>Polyporales</taxon>
        <taxon>Cerrenaceae</taxon>
        <taxon>Somion</taxon>
    </lineage>
</organism>
<dbReference type="Pfam" id="PF00332">
    <property type="entry name" value="Glyco_hydro_17"/>
    <property type="match status" value="1"/>
</dbReference>
<keyword evidence="9" id="KW-0732">Signal</keyword>
<sequence>MQSYHDLPTAAGASTPDLQDYYDNGIPPPHRLSGIDDPYVSSSVIRSTPDSAARGSYYSTDNMPLSTSGYSNMETNAPYRNPEYSSSQWLEKQQSSSRRSKFIVIGSIVTVLVLIAVGVAVGVVVSKNNSSNKSSSSSSSSDTSGAVKPTDPSDPSTFVKNDKLKHSFYGLAYTPSGSQMPACGNSLDAVIEDIQLLSQLTSRIRLYGADCNQTALVLDAISRTKVNMTVYLGNYNIPTDSAPYERQRDAIMDAIKTYGADHVAGVTVGNEYMLNFLTGQGAEDPNSAIGNAGAQLLIPNITDTRNALTALSLDKTIPVGTADAGSFFNNEVLAAVDYGMSNVHPWFANVSIDQAADWTNQFFQENNVIVANSLPNKPQMFIAETGWPTKSSDAGNASNGPSTASVENLQKFLDTFVCQANQNGTGYFYFEYFDEQWKDDQFGGVEGWWGLFNKDKTLKDITIPDCLID</sequence>
<evidence type="ECO:0000256" key="4">
    <source>
        <dbReference type="ARBA" id="ARBA00008773"/>
    </source>
</evidence>